<organism evidence="1 2">
    <name type="scientific">Shouchella clausii</name>
    <name type="common">Alkalihalobacillus clausii</name>
    <dbReference type="NCBI Taxonomy" id="79880"/>
    <lineage>
        <taxon>Bacteria</taxon>
        <taxon>Bacillati</taxon>
        <taxon>Bacillota</taxon>
        <taxon>Bacilli</taxon>
        <taxon>Bacillales</taxon>
        <taxon>Bacillaceae</taxon>
        <taxon>Shouchella</taxon>
    </lineage>
</organism>
<dbReference type="EMBL" id="NPBS01000016">
    <property type="protein sequence ID" value="PAF27356.1"/>
    <property type="molecule type" value="Genomic_DNA"/>
</dbReference>
<accession>A0A268S5Z7</accession>
<dbReference type="Proteomes" id="UP000216133">
    <property type="component" value="Unassembled WGS sequence"/>
</dbReference>
<dbReference type="AlphaFoldDB" id="A0A268S5Z7"/>
<reference evidence="1 2" key="1">
    <citation type="submission" date="2017-07" db="EMBL/GenBank/DDBJ databases">
        <title>Isolation and whole genome analysis of endospore-forming bacteria from heroin.</title>
        <authorList>
            <person name="Kalinowski J."/>
            <person name="Ahrens B."/>
            <person name="Al-Dilaimi A."/>
            <person name="Winkler A."/>
            <person name="Wibberg D."/>
            <person name="Schleenbecker U."/>
            <person name="Ruckert C."/>
            <person name="Wolfel R."/>
            <person name="Grass G."/>
        </authorList>
    </citation>
    <scope>NUCLEOTIDE SEQUENCE [LARGE SCALE GENOMIC DNA]</scope>
    <source>
        <strain evidence="1 2">7523-2</strain>
    </source>
</reference>
<evidence type="ECO:0000313" key="1">
    <source>
        <dbReference type="EMBL" id="PAF27356.1"/>
    </source>
</evidence>
<sequence length="105" mass="12260">MNDAELILDIHPKYGFYERNENGLKCDFMDLEGCHVRCNRDFGVFKKGKKYVVYANTNDEIIVQKGSLRTQKELDKYDLLYGSIDYVSVELFEDGTFSLESKKKK</sequence>
<name>A0A268S5Z7_SHOCL</name>
<proteinExistence type="predicted"/>
<dbReference type="RefSeq" id="WP_095327855.1">
    <property type="nucleotide sequence ID" value="NZ_NPBS01000016.1"/>
</dbReference>
<evidence type="ECO:0000313" key="2">
    <source>
        <dbReference type="Proteomes" id="UP000216133"/>
    </source>
</evidence>
<gene>
    <name evidence="1" type="ORF">CHH61_03800</name>
</gene>
<comment type="caution">
    <text evidence="1">The sequence shown here is derived from an EMBL/GenBank/DDBJ whole genome shotgun (WGS) entry which is preliminary data.</text>
</comment>
<protein>
    <submittedName>
        <fullName evidence="1">Uncharacterized protein</fullName>
    </submittedName>
</protein>